<feature type="transmembrane region" description="Helical" evidence="5">
    <location>
        <begin position="6"/>
        <end position="24"/>
    </location>
</feature>
<dbReference type="InterPro" id="IPR038770">
    <property type="entry name" value="Na+/solute_symporter_sf"/>
</dbReference>
<keyword evidence="7" id="KW-1185">Reference proteome</keyword>
<feature type="transmembrane region" description="Helical" evidence="5">
    <location>
        <begin position="65"/>
        <end position="84"/>
    </location>
</feature>
<keyword evidence="2 5" id="KW-0812">Transmembrane</keyword>
<keyword evidence="4 5" id="KW-0472">Membrane</keyword>
<feature type="transmembrane region" description="Helical" evidence="5">
    <location>
        <begin position="137"/>
        <end position="155"/>
    </location>
</feature>
<evidence type="ECO:0000313" key="7">
    <source>
        <dbReference type="Proteomes" id="UP001500392"/>
    </source>
</evidence>
<name>A0ABP7X1S6_9GAMM</name>
<evidence type="ECO:0000256" key="4">
    <source>
        <dbReference type="ARBA" id="ARBA00023136"/>
    </source>
</evidence>
<protein>
    <submittedName>
        <fullName evidence="6">Bile acid:sodium symporter family protein</fullName>
    </submittedName>
</protein>
<evidence type="ECO:0000256" key="2">
    <source>
        <dbReference type="ARBA" id="ARBA00022692"/>
    </source>
</evidence>
<feature type="transmembrane region" description="Helical" evidence="5">
    <location>
        <begin position="36"/>
        <end position="59"/>
    </location>
</feature>
<evidence type="ECO:0000256" key="3">
    <source>
        <dbReference type="ARBA" id="ARBA00022989"/>
    </source>
</evidence>
<organism evidence="6 7">
    <name type="scientific">Zhongshania borealis</name>
    <dbReference type="NCBI Taxonomy" id="889488"/>
    <lineage>
        <taxon>Bacteria</taxon>
        <taxon>Pseudomonadati</taxon>
        <taxon>Pseudomonadota</taxon>
        <taxon>Gammaproteobacteria</taxon>
        <taxon>Cellvibrionales</taxon>
        <taxon>Spongiibacteraceae</taxon>
        <taxon>Zhongshania</taxon>
    </lineage>
</organism>
<feature type="transmembrane region" description="Helical" evidence="5">
    <location>
        <begin position="191"/>
        <end position="217"/>
    </location>
</feature>
<dbReference type="PANTHER" id="PTHR10361:SF24">
    <property type="entry name" value="P3 PROTEIN"/>
    <property type="match status" value="1"/>
</dbReference>
<reference evidence="7" key="1">
    <citation type="journal article" date="2019" name="Int. J. Syst. Evol. Microbiol.">
        <title>The Global Catalogue of Microorganisms (GCM) 10K type strain sequencing project: providing services to taxonomists for standard genome sequencing and annotation.</title>
        <authorList>
            <consortium name="The Broad Institute Genomics Platform"/>
            <consortium name="The Broad Institute Genome Sequencing Center for Infectious Disease"/>
            <person name="Wu L."/>
            <person name="Ma J."/>
        </authorList>
    </citation>
    <scope>NUCLEOTIDE SEQUENCE [LARGE SCALE GENOMIC DNA]</scope>
    <source>
        <strain evidence="7">JCM 17304</strain>
    </source>
</reference>
<dbReference type="Gene3D" id="1.20.1530.20">
    <property type="match status" value="1"/>
</dbReference>
<comment type="subcellular location">
    <subcellularLocation>
        <location evidence="1">Membrane</location>
        <topology evidence="1">Multi-pass membrane protein</topology>
    </subcellularLocation>
</comment>
<feature type="transmembrane region" description="Helical" evidence="5">
    <location>
        <begin position="256"/>
        <end position="276"/>
    </location>
</feature>
<evidence type="ECO:0000313" key="6">
    <source>
        <dbReference type="EMBL" id="GAA4102591.1"/>
    </source>
</evidence>
<dbReference type="InterPro" id="IPR002657">
    <property type="entry name" value="BilAc:Na_symport/Acr3"/>
</dbReference>
<dbReference type="RefSeq" id="WP_344937687.1">
    <property type="nucleotide sequence ID" value="NZ_BAABDM010000007.1"/>
</dbReference>
<proteinExistence type="predicted"/>
<dbReference type="EMBL" id="BAABDM010000007">
    <property type="protein sequence ID" value="GAA4102591.1"/>
    <property type="molecule type" value="Genomic_DNA"/>
</dbReference>
<evidence type="ECO:0000256" key="1">
    <source>
        <dbReference type="ARBA" id="ARBA00004141"/>
    </source>
</evidence>
<accession>A0ABP7X1S6</accession>
<keyword evidence="3 5" id="KW-1133">Transmembrane helix</keyword>
<evidence type="ECO:0000256" key="5">
    <source>
        <dbReference type="SAM" id="Phobius"/>
    </source>
</evidence>
<feature type="transmembrane region" description="Helical" evidence="5">
    <location>
        <begin position="167"/>
        <end position="185"/>
    </location>
</feature>
<dbReference type="Pfam" id="PF01758">
    <property type="entry name" value="SBF"/>
    <property type="match status" value="1"/>
</dbReference>
<dbReference type="Proteomes" id="UP001500392">
    <property type="component" value="Unassembled WGS sequence"/>
</dbReference>
<dbReference type="InterPro" id="IPR004710">
    <property type="entry name" value="Bilac:Na_transpt"/>
</dbReference>
<dbReference type="PANTHER" id="PTHR10361">
    <property type="entry name" value="SODIUM-BILE ACID COTRANSPORTER"/>
    <property type="match status" value="1"/>
</dbReference>
<gene>
    <name evidence="6" type="ORF">GCM10022414_30530</name>
</gene>
<comment type="caution">
    <text evidence="6">The sequence shown here is derived from an EMBL/GenBank/DDBJ whole genome shotgun (WGS) entry which is preliminary data.</text>
</comment>
<feature type="transmembrane region" description="Helical" evidence="5">
    <location>
        <begin position="229"/>
        <end position="250"/>
    </location>
</feature>
<feature type="transmembrane region" description="Helical" evidence="5">
    <location>
        <begin position="96"/>
        <end position="117"/>
    </location>
</feature>
<sequence>MLTQILIPVGLILIMFSIGLGLQVSDFNRILVSPRAVITILVMQMVFLPISAFVISLLLEMPPELCLGLVLIAACPGGITSNMLTRLARGDAALSVGLTVITSFLSVLSIPLVLQLISPFINGQATIITLSFFDVARQILVLTVLPLATGMFLRTKYPNHSARLESPVVMTTSLFFLLLVALTWANQWENIFASLAAVGIAVALLIALNIFSGAAVAKLMRLRDKEQTTMLVEIGIQNSAMAFMIAANILNDMTAAIPSALYSVFMVLTGLIIVGLRRQAAPKQIST</sequence>